<keyword evidence="1" id="KW-1133">Transmembrane helix</keyword>
<gene>
    <name evidence="3" type="primary">pat</name>
    <name evidence="3" type="ORF">PANT111_180005</name>
</gene>
<feature type="transmembrane region" description="Helical" evidence="1">
    <location>
        <begin position="68"/>
        <end position="86"/>
    </location>
</feature>
<evidence type="ECO:0000313" key="3">
    <source>
        <dbReference type="EMBL" id="VXB82408.1"/>
    </source>
</evidence>
<accession>A0AAX3J797</accession>
<dbReference type="PANTHER" id="PTHR43072:SF8">
    <property type="entry name" value="ACYLTRANSFERASE FABY-RELATED"/>
    <property type="match status" value="1"/>
</dbReference>
<dbReference type="PANTHER" id="PTHR43072">
    <property type="entry name" value="N-ACETYLTRANSFERASE"/>
    <property type="match status" value="1"/>
</dbReference>
<dbReference type="AlphaFoldDB" id="A0AAX3J797"/>
<proteinExistence type="predicted"/>
<dbReference type="Proteomes" id="UP000433737">
    <property type="component" value="Unassembled WGS sequence"/>
</dbReference>
<dbReference type="CDD" id="cd04301">
    <property type="entry name" value="NAT_SF"/>
    <property type="match status" value="1"/>
</dbReference>
<dbReference type="Gene3D" id="3.40.630.30">
    <property type="match status" value="1"/>
</dbReference>
<evidence type="ECO:0000259" key="2">
    <source>
        <dbReference type="PROSITE" id="PS51186"/>
    </source>
</evidence>
<protein>
    <submittedName>
        <fullName evidence="3">Phosphinothricin N-acetyltransferase</fullName>
        <ecNumber evidence="3">2.3.1.183</ecNumber>
    </submittedName>
</protein>
<name>A0AAX3J797_9GAMM</name>
<comment type="caution">
    <text evidence="3">The sequence shown here is derived from an EMBL/GenBank/DDBJ whole genome shotgun (WGS) entry which is preliminary data.</text>
</comment>
<dbReference type="Pfam" id="PF00583">
    <property type="entry name" value="Acetyltransf_1"/>
    <property type="match status" value="1"/>
</dbReference>
<evidence type="ECO:0000256" key="1">
    <source>
        <dbReference type="SAM" id="Phobius"/>
    </source>
</evidence>
<dbReference type="EMBL" id="CABWMH010000010">
    <property type="protein sequence ID" value="VXB82408.1"/>
    <property type="molecule type" value="Genomic_DNA"/>
</dbReference>
<keyword evidence="1" id="KW-0812">Transmembrane</keyword>
<feature type="domain" description="N-acetyltransferase" evidence="2">
    <location>
        <begin position="18"/>
        <end position="181"/>
    </location>
</feature>
<keyword evidence="1" id="KW-0472">Membrane</keyword>
<keyword evidence="3" id="KW-0808">Transferase</keyword>
<dbReference type="GO" id="GO:0102971">
    <property type="term" value="F:phosphinothricin N-acetyltransferase activity"/>
    <property type="evidence" value="ECO:0007669"/>
    <property type="project" value="UniProtKB-EC"/>
</dbReference>
<dbReference type="SUPFAM" id="SSF55729">
    <property type="entry name" value="Acyl-CoA N-acyltransferases (Nat)"/>
    <property type="match status" value="1"/>
</dbReference>
<dbReference type="InterPro" id="IPR016181">
    <property type="entry name" value="Acyl_CoA_acyltransferase"/>
</dbReference>
<organism evidence="3 4">
    <name type="scientific">Pantoea brenneri</name>
    <dbReference type="NCBI Taxonomy" id="472694"/>
    <lineage>
        <taxon>Bacteria</taxon>
        <taxon>Pseudomonadati</taxon>
        <taxon>Pseudomonadota</taxon>
        <taxon>Gammaproteobacteria</taxon>
        <taxon>Enterobacterales</taxon>
        <taxon>Erwiniaceae</taxon>
        <taxon>Pantoea</taxon>
    </lineage>
</organism>
<evidence type="ECO:0000313" key="4">
    <source>
        <dbReference type="Proteomes" id="UP000433737"/>
    </source>
</evidence>
<keyword evidence="3" id="KW-0012">Acyltransferase</keyword>
<dbReference type="PROSITE" id="PS51186">
    <property type="entry name" value="GNAT"/>
    <property type="match status" value="1"/>
</dbReference>
<sequence>MVVFTERTWERIAKRQEMEIFEADERHIAAIQQIYAWHVLNGTGSFETVPPDEAEIGERLNKIKQAGLPWFIAVGDGAVLGFCYLAPYRPRHAYRYTLEDSIYIDPQFRQRGVGSRLLRHAISWAEQAGYRQLIANVGDSDNRASVALHCAAGFEMVGTLRSVGFKHGRWLDTVFLQRALGVADSVLPADG</sequence>
<dbReference type="InterPro" id="IPR000182">
    <property type="entry name" value="GNAT_dom"/>
</dbReference>
<reference evidence="3 4" key="1">
    <citation type="submission" date="2019-10" db="EMBL/GenBank/DDBJ databases">
        <authorList>
            <person name="Karimi E."/>
        </authorList>
    </citation>
    <scope>NUCLEOTIDE SEQUENCE [LARGE SCALE GENOMIC DNA]</scope>
    <source>
        <strain evidence="3">Pantoea sp. 111</strain>
    </source>
</reference>
<dbReference type="EC" id="2.3.1.183" evidence="3"/>